<evidence type="ECO:0000313" key="1">
    <source>
        <dbReference type="EMBL" id="ASZ75734.1"/>
    </source>
</evidence>
<dbReference type="EMBL" id="MF765814">
    <property type="protein sequence ID" value="ASZ75734.1"/>
    <property type="molecule type" value="Genomic_DNA"/>
</dbReference>
<accession>A0A249XUV1</accession>
<evidence type="ECO:0000313" key="2">
    <source>
        <dbReference type="Proteomes" id="UP000223534"/>
    </source>
</evidence>
<sequence length="206" mass="23653">MKKVNAHAMELGLEVIVETKGGFTIEGKIIDYAMSRQYIWVENNVDIYQINTEVDNVFEASAMHVPADVVESYQAVLDTNSEEYIRANSHLLPAQDVLTMGELNKAIEQEAKGEGFNTRYDLEGARIMIYNNGEGYIRDNKGDWIDNLECWDCELVLLFEDDERVYKTFGTYFNEKDALKSARTMRSKLKAGKYPDIEKDIEIYTC</sequence>
<organism evidence="1 2">
    <name type="scientific">Bacillus phage Taffo16</name>
    <dbReference type="NCBI Taxonomy" id="2030094"/>
    <lineage>
        <taxon>Viruses</taxon>
        <taxon>Duplodnaviria</taxon>
        <taxon>Heunggongvirae</taxon>
        <taxon>Uroviricota</taxon>
        <taxon>Caudoviricetes</taxon>
        <taxon>Herelleviridae</taxon>
        <taxon>Bastillevirinae</taxon>
        <taxon>Bequatrovirus</taxon>
        <taxon>Bequatrovirus riley</taxon>
    </lineage>
</organism>
<proteinExistence type="predicted"/>
<dbReference type="Proteomes" id="UP000223534">
    <property type="component" value="Segment"/>
</dbReference>
<name>A0A249XUV1_9CAUD</name>
<reference evidence="2" key="1">
    <citation type="submission" date="2017-08" db="EMBL/GenBank/DDBJ databases">
        <authorList>
            <person name="Puglisi K.M."/>
            <person name="Abker F."/>
            <person name="Adetunja A."/>
            <person name="Azinge I."/>
            <person name="Baskerville V."/>
            <person name="Brown C."/>
            <person name="Cabassa I."/>
            <person name="Cannady D."/>
            <person name="Duran G."/>
            <person name="Franklin M."/>
            <person name="Kontchou K."/>
            <person name="Kelly K."/>
            <person name="Mohamed A."/>
            <person name="Okusolubo T."/>
            <person name="Oriala D."/>
            <person name="Shrestha A."/>
            <person name="Song A."/>
            <person name="Spruill R."/>
            <person name="Williams K."/>
            <person name="Nunn R."/>
            <person name="Johnson A."/>
            <person name="Erill I."/>
            <person name="Caruso S.M."/>
        </authorList>
    </citation>
    <scope>NUCLEOTIDE SEQUENCE [LARGE SCALE GENOMIC DNA]</scope>
</reference>
<gene>
    <name evidence="1" type="ORF">TAFFO16_1</name>
</gene>
<protein>
    <submittedName>
        <fullName evidence="1">Uncharacterized protein</fullName>
    </submittedName>
</protein>